<sequence>MIIKEKIKLDIFSVQFRKNRLNKFVLFYQETEYIYTLYLTRVQSDIENYLFENKLNLRVDAYNQYSVKQTTNDDKK</sequence>
<name>A0A3M7T8I7_BRAPC</name>
<reference evidence="1 2" key="1">
    <citation type="journal article" date="2018" name="Sci. Rep.">
        <title>Genomic signatures of local adaptation to the degree of environmental predictability in rotifers.</title>
        <authorList>
            <person name="Franch-Gras L."/>
            <person name="Hahn C."/>
            <person name="Garcia-Roger E.M."/>
            <person name="Carmona M.J."/>
            <person name="Serra M."/>
            <person name="Gomez A."/>
        </authorList>
    </citation>
    <scope>NUCLEOTIDE SEQUENCE [LARGE SCALE GENOMIC DNA]</scope>
    <source>
        <strain evidence="1">HYR1</strain>
    </source>
</reference>
<proteinExistence type="predicted"/>
<organism evidence="1 2">
    <name type="scientific">Brachionus plicatilis</name>
    <name type="common">Marine rotifer</name>
    <name type="synonym">Brachionus muelleri</name>
    <dbReference type="NCBI Taxonomy" id="10195"/>
    <lineage>
        <taxon>Eukaryota</taxon>
        <taxon>Metazoa</taxon>
        <taxon>Spiralia</taxon>
        <taxon>Gnathifera</taxon>
        <taxon>Rotifera</taxon>
        <taxon>Eurotatoria</taxon>
        <taxon>Monogononta</taxon>
        <taxon>Pseudotrocha</taxon>
        <taxon>Ploima</taxon>
        <taxon>Brachionidae</taxon>
        <taxon>Brachionus</taxon>
    </lineage>
</organism>
<dbReference type="AlphaFoldDB" id="A0A3M7T8I7"/>
<dbReference type="EMBL" id="REGN01000143">
    <property type="protein sequence ID" value="RNA44178.1"/>
    <property type="molecule type" value="Genomic_DNA"/>
</dbReference>
<comment type="caution">
    <text evidence="1">The sequence shown here is derived from an EMBL/GenBank/DDBJ whole genome shotgun (WGS) entry which is preliminary data.</text>
</comment>
<accession>A0A3M7T8I7</accession>
<gene>
    <name evidence="1" type="ORF">BpHYR1_027220</name>
</gene>
<protein>
    <submittedName>
        <fullName evidence="1">Uncharacterized protein</fullName>
    </submittedName>
</protein>
<evidence type="ECO:0000313" key="1">
    <source>
        <dbReference type="EMBL" id="RNA44178.1"/>
    </source>
</evidence>
<keyword evidence="2" id="KW-1185">Reference proteome</keyword>
<dbReference type="Proteomes" id="UP000276133">
    <property type="component" value="Unassembled WGS sequence"/>
</dbReference>
<evidence type="ECO:0000313" key="2">
    <source>
        <dbReference type="Proteomes" id="UP000276133"/>
    </source>
</evidence>